<evidence type="ECO:0000256" key="4">
    <source>
        <dbReference type="ARBA" id="ARBA00022801"/>
    </source>
</evidence>
<evidence type="ECO:0000256" key="6">
    <source>
        <dbReference type="RuleBase" id="RU361192"/>
    </source>
</evidence>
<dbReference type="SMART" id="SM00635">
    <property type="entry name" value="BID_2"/>
    <property type="match status" value="8"/>
</dbReference>
<dbReference type="Proteomes" id="UP000570361">
    <property type="component" value="Unassembled WGS sequence"/>
</dbReference>
<dbReference type="Pfam" id="PF07554">
    <property type="entry name" value="FIVAR"/>
    <property type="match status" value="3"/>
</dbReference>
<dbReference type="PANTHER" id="PTHR34983">
    <property type="entry name" value="ARABINOGALACTAN ENDO-BETA-1,4-GALACTANASE A"/>
    <property type="match status" value="1"/>
</dbReference>
<dbReference type="GO" id="GO:0015926">
    <property type="term" value="F:glucosidase activity"/>
    <property type="evidence" value="ECO:0007669"/>
    <property type="project" value="InterPro"/>
</dbReference>
<evidence type="ECO:0000256" key="3">
    <source>
        <dbReference type="ARBA" id="ARBA00012556"/>
    </source>
</evidence>
<evidence type="ECO:0000256" key="1">
    <source>
        <dbReference type="ARBA" id="ARBA00001695"/>
    </source>
</evidence>
<keyword evidence="9" id="KW-1185">Reference proteome</keyword>
<keyword evidence="5 6" id="KW-0326">Glycosidase</keyword>
<sequence length="2072" mass="219269">MRTRLQRIMIVVLTLLMVSSGLLVPDATISAAPLEQSNLTLNPGFEVDNKASVAPISWNVIQSGGTVTTQAEGAEGSYSVRLTSVTRSGTFDNPAVGVYQRFTNLEQGTYTLTARIRSNNPSPSNVSIQEAAFMEAKDTGAPAMRAFVNLFAENTTDWNLITLRNVIVYNGQATVGIYLKDAAAGMTIEVDDVQFYLEHSDQNPVQNWGFETGDAISWQTSGNVSVVTGQADSGAKAVRLEAGAKVAQTVTVKPNTDYFTTVRAKVSDGSNRLRIGVEGIEETRSAPSATTDYSLLPLAFRTGPNETSATIYVEHTAEGGGVGFADSIDLFEMNNDIVKGVDVSFLLVVEDYGGKYKANGVEQDFFDIIRNRGVNAVASMFFVEAGNYVYDENEWKAYRDGLRDELSYQTYDITYVNDLQNVGTVKAPLQMIPGYFGKEQALELGKRAKEHRMKFELSLHYSDTWMSSGKAWKPLSWFGQDLQQLQTTMYNYTYDLIKTLADAGVAPDSVKLGNEQNSGIVWPEGKIWSTGRDGFAKLVNASYQAMKDASPTTRGFIHLNNGYLVDYTNQWFGVNEDLGMKWDGEAYSLYGGRPTGAIVDMLNNNLTKWKGNDVVFSETGLMHTRDNFDPVANGSGMKNDYYEISQRGQYNWLIEYMQAFRDVPNPHGAQLGFFYWAAEWISKGDGHDEWYSPWIPGGSTSEYGNSVDSRTLFTYDGHASDGLYAYLWRGKAISKPLGGEVSHNAVAQSYEVMPTEAQSISVPSGALELREGESEQIVATVQPTNQFVYTNLNWKTSDNSVATVNKKGIVTAISPGTATVTVTLGELTTTRQVVVTAAKLAESIAITSPNVASGSLNAIVGDEIRLKATLSEADNRNVVFTSSDPSVASFLGEAAETGAPGTLIQQTNITSDVTLLVKKDGVSTITVTSADGNASSSFQLTAEKIAVDGIHISEDDFELEMNRTKQLKAVIDPENASFQDVVWESSNELVATVSEQGLVTAVGNGQADITVKATDGGESDSVKVTVINVKTQSIKLDHELIRMRAGENVTVQATVLPADAANPALQWISSNTGVFTVDNGVVTAVADGSAILTVRAVDGAAESSIDVVIADEIPVESVAIDQSAVSLTAGLTAALSAVIQPATADNKQVTWSSSDESVATVDSNGLVIAKSKGETTITVTTADGGLTGTSVVTVNDELQTHYVSASSNRLRAATAAALALDNNASTAWSPGAYRAGRSDIWWVDLGQLAEIESIDMSFWATQRYIVQVSDSNTSDYAQAANFMTVVNNADQLSAGLEVSHSLPEGTKARWIRVEVFESYPNNNWLSIVDFKAHGRFLSQATKVNLNASAATVIMGDSYQLQATVSPSHAPQAVQWTTSDATLATVDANGNVTTKLHNGEQGEIKPVTITAAASNGLSSSAVIGVKSPIIVEAIAIHRKDNQPLPDSGIVVDSGAAIDLDVSIFQGEAAYRSVVWKSAQPEIASVDPSTGLVTAHQAGVAEISVEVDSYSNLPGGFLFVDQVKVAVQDEDLPDNTPPANVAVSPATAALNVGESAQLQATVLPAEASDKSVIWSTSDPSIATVDGNGLVTAIGEGSAVITATTNVGALTSSASIQVREGAEPTVPTAVLTGPQSVVVTENADVKVSLSGITQAYNSASLVIHYDPQKLEFPTATNEENQLTLADGVAESLVPGLQIIGSGVKANEGKILLMLLSPASNSLSANGDVLLLHGKAKADASPGTTNLSVSDFVLANIEGDSVVDTTSAALTVQVKLADKEALNTAIASAQALHDEAIEGSANGQYPAGSKAVLQSAIEAALAVADNEASTQAMVNDAIAALESAVETFVQSVIGMDKTGLNTAITNAQQVLSNASIGSAPGQYPASAKTALENAVSAATAVRDDVQATQDQVDAAIISLNAAVNTFKASVIKAPSANKEALNQQIAAAQSKLDDAIAGSKIGQHPLSAIESLQTAIQTGKSVYEQANSTQSEVDAAVHALANAQAAFASQLITLVPGQTAVTIRDLAILAKYYNTKSTDANWSEVEKADLFGNGQITIVELAAVARMIINNWLAEN</sequence>
<reference evidence="8 9" key="1">
    <citation type="submission" date="2020-08" db="EMBL/GenBank/DDBJ databases">
        <title>Genomic Encyclopedia of Type Strains, Phase III (KMG-III): the genomes of soil and plant-associated and newly described type strains.</title>
        <authorList>
            <person name="Whitman W."/>
        </authorList>
    </citation>
    <scope>NUCLEOTIDE SEQUENCE [LARGE SCALE GENOMIC DNA]</scope>
    <source>
        <strain evidence="8 9">CECT 5862</strain>
    </source>
</reference>
<dbReference type="Gene3D" id="1.20.1270.90">
    <property type="entry name" value="AF1782-like"/>
    <property type="match status" value="3"/>
</dbReference>
<name>A0A7W5AT48_9BACL</name>
<dbReference type="SUPFAM" id="SSF49373">
    <property type="entry name" value="Invasin/intimin cell-adhesion fragments"/>
    <property type="match status" value="7"/>
</dbReference>
<dbReference type="InterPro" id="IPR017853">
    <property type="entry name" value="GH"/>
</dbReference>
<evidence type="ECO:0000313" key="9">
    <source>
        <dbReference type="Proteomes" id="UP000570361"/>
    </source>
</evidence>
<dbReference type="InterPro" id="IPR008964">
    <property type="entry name" value="Invasin/intimin_cell_adhesion"/>
</dbReference>
<dbReference type="InterPro" id="IPR003343">
    <property type="entry name" value="Big_2"/>
</dbReference>
<dbReference type="GO" id="GO:0045490">
    <property type="term" value="P:pectin catabolic process"/>
    <property type="evidence" value="ECO:0007669"/>
    <property type="project" value="TreeGrafter"/>
</dbReference>
<protein>
    <recommendedName>
        <fullName evidence="3 6">Arabinogalactan endo-beta-1,4-galactanase</fullName>
        <ecNumber evidence="3 6">3.2.1.89</ecNumber>
    </recommendedName>
</protein>
<dbReference type="Gene3D" id="1.10.1330.10">
    <property type="entry name" value="Dockerin domain"/>
    <property type="match status" value="1"/>
</dbReference>
<evidence type="ECO:0000256" key="5">
    <source>
        <dbReference type="ARBA" id="ARBA00023295"/>
    </source>
</evidence>
<evidence type="ECO:0000259" key="7">
    <source>
        <dbReference type="PROSITE" id="PS50022"/>
    </source>
</evidence>
<dbReference type="Gene3D" id="3.20.20.80">
    <property type="entry name" value="Glycosidases"/>
    <property type="match status" value="1"/>
</dbReference>
<gene>
    <name evidence="8" type="ORF">FHS18_000165</name>
</gene>
<organism evidence="8 9">
    <name type="scientific">Paenibacillus phyllosphaerae</name>
    <dbReference type="NCBI Taxonomy" id="274593"/>
    <lineage>
        <taxon>Bacteria</taxon>
        <taxon>Bacillati</taxon>
        <taxon>Bacillota</taxon>
        <taxon>Bacilli</taxon>
        <taxon>Bacillales</taxon>
        <taxon>Paenibacillaceae</taxon>
        <taxon>Paenibacillus</taxon>
    </lineage>
</organism>
<feature type="domain" description="F5/8 type C" evidence="7">
    <location>
        <begin position="1179"/>
        <end position="1335"/>
    </location>
</feature>
<accession>A0A7W5AT48</accession>
<dbReference type="EC" id="3.2.1.89" evidence="3 6"/>
<dbReference type="Pfam" id="PF02368">
    <property type="entry name" value="Big_2"/>
    <property type="match status" value="7"/>
</dbReference>
<dbReference type="RefSeq" id="WP_183595947.1">
    <property type="nucleotide sequence ID" value="NZ_JACHXK010000001.1"/>
</dbReference>
<dbReference type="SUPFAM" id="SSF49384">
    <property type="entry name" value="Carbohydrate-binding domain"/>
    <property type="match status" value="1"/>
</dbReference>
<dbReference type="InterPro" id="IPR000421">
    <property type="entry name" value="FA58C"/>
</dbReference>
<dbReference type="PROSITE" id="PS50022">
    <property type="entry name" value="FA58C_3"/>
    <property type="match status" value="1"/>
</dbReference>
<dbReference type="Gene3D" id="2.60.40.680">
    <property type="match status" value="1"/>
</dbReference>
<keyword evidence="4 6" id="KW-0378">Hydrolase</keyword>
<dbReference type="EMBL" id="JACHXK010000001">
    <property type="protein sequence ID" value="MBB3108137.1"/>
    <property type="molecule type" value="Genomic_DNA"/>
</dbReference>
<dbReference type="SUPFAM" id="SSF49785">
    <property type="entry name" value="Galactose-binding domain-like"/>
    <property type="match status" value="1"/>
</dbReference>
<dbReference type="InterPro" id="IPR036439">
    <property type="entry name" value="Dockerin_dom_sf"/>
</dbReference>
<comment type="similarity">
    <text evidence="2 6">Belongs to the glycosyl hydrolase 53 family.</text>
</comment>
<dbReference type="CDD" id="cd08547">
    <property type="entry name" value="Type_II_cohesin"/>
    <property type="match status" value="1"/>
</dbReference>
<evidence type="ECO:0000313" key="8">
    <source>
        <dbReference type="EMBL" id="MBB3108137.1"/>
    </source>
</evidence>
<comment type="caution">
    <text evidence="8">The sequence shown here is derived from an EMBL/GenBank/DDBJ whole genome shotgun (WGS) entry which is preliminary data.</text>
</comment>
<evidence type="ECO:0000256" key="2">
    <source>
        <dbReference type="ARBA" id="ARBA00010687"/>
    </source>
</evidence>
<dbReference type="Gene3D" id="2.60.120.260">
    <property type="entry name" value="Galactose-binding domain-like"/>
    <property type="match status" value="3"/>
</dbReference>
<dbReference type="Pfam" id="PF00754">
    <property type="entry name" value="F5_F8_type_C"/>
    <property type="match status" value="1"/>
</dbReference>
<comment type="catalytic activity">
    <reaction evidence="1 6">
        <text>The enzyme specifically hydrolyzes (1-&gt;4)-beta-D-galactosidic linkages in type I arabinogalactans.</text>
        <dbReference type="EC" id="3.2.1.89"/>
    </reaction>
</comment>
<dbReference type="Gene3D" id="2.60.40.1080">
    <property type="match status" value="8"/>
</dbReference>
<proteinExistence type="inferred from homology"/>
<dbReference type="InterPro" id="IPR008965">
    <property type="entry name" value="CBM2/CBM3_carb-bd_dom_sf"/>
</dbReference>
<dbReference type="GO" id="GO:0031218">
    <property type="term" value="F:arabinogalactan endo-1,4-beta-galactosidase activity"/>
    <property type="evidence" value="ECO:0007669"/>
    <property type="project" value="UniProtKB-EC"/>
</dbReference>
<dbReference type="InterPro" id="IPR008979">
    <property type="entry name" value="Galactose-bd-like_sf"/>
</dbReference>
<dbReference type="InterPro" id="IPR011683">
    <property type="entry name" value="Glyco_hydro_53"/>
</dbReference>
<dbReference type="SUPFAM" id="SSF51445">
    <property type="entry name" value="(Trans)glycosidases"/>
    <property type="match status" value="1"/>
</dbReference>
<dbReference type="GO" id="GO:0030246">
    <property type="term" value="F:carbohydrate binding"/>
    <property type="evidence" value="ECO:0007669"/>
    <property type="project" value="InterPro"/>
</dbReference>
<dbReference type="Pfam" id="PF07745">
    <property type="entry name" value="Glyco_hydro_53"/>
    <property type="match status" value="1"/>
</dbReference>
<dbReference type="PANTHER" id="PTHR34983:SF1">
    <property type="entry name" value="ARABINOGALACTAN ENDO-BETA-1,4-GALACTANASE A"/>
    <property type="match status" value="1"/>
</dbReference>